<dbReference type="RefSeq" id="WP_060008970.1">
    <property type="nucleotide sequence ID" value="NZ_JAWRKY010000021.1"/>
</dbReference>
<evidence type="ECO:0000256" key="3">
    <source>
        <dbReference type="ARBA" id="ARBA00022729"/>
    </source>
</evidence>
<evidence type="ECO:0000313" key="6">
    <source>
        <dbReference type="EMBL" id="MEB2583790.1"/>
    </source>
</evidence>
<dbReference type="Gene3D" id="2.60.40.1090">
    <property type="entry name" value="Fimbrial-type adhesion domain"/>
    <property type="match status" value="1"/>
</dbReference>
<dbReference type="PANTHER" id="PTHR33420">
    <property type="entry name" value="FIMBRIAL SUBUNIT ELFA-RELATED"/>
    <property type="match status" value="1"/>
</dbReference>
<dbReference type="InterPro" id="IPR039458">
    <property type="entry name" value="FimA-like"/>
</dbReference>
<reference evidence="6 7" key="1">
    <citation type="journal article" date="2023" name="Front. Microbiol.">
        <title>Genomic analyses of Burkholderia respiratory isolates indicates two evolutionarily distinct B. anthina clades.</title>
        <authorList>
            <person name="Pham A."/>
            <person name="Volmer J.G."/>
            <person name="Chambers D.C."/>
            <person name="Smith D.J."/>
            <person name="Reid D.W."/>
            <person name="Burr L."/>
            <person name="Wells T.J."/>
        </authorList>
    </citation>
    <scope>NUCLEOTIDE SEQUENCE [LARGE SCALE GENOMIC DNA]</scope>
    <source>
        <strain evidence="6 7">BCCIQ07A</strain>
    </source>
</reference>
<comment type="caution">
    <text evidence="6">The sequence shown here is derived from an EMBL/GenBank/DDBJ whole genome shotgun (WGS) entry which is preliminary data.</text>
</comment>
<evidence type="ECO:0000256" key="1">
    <source>
        <dbReference type="ARBA" id="ARBA00004561"/>
    </source>
</evidence>
<dbReference type="EMBL" id="JAWRLE010000088">
    <property type="protein sequence ID" value="MEB2583790.1"/>
    <property type="molecule type" value="Genomic_DNA"/>
</dbReference>
<keyword evidence="7" id="KW-1185">Reference proteome</keyword>
<dbReference type="PANTHER" id="PTHR33420:SF3">
    <property type="entry name" value="FIMBRIAL SUBUNIT ELFA"/>
    <property type="match status" value="1"/>
</dbReference>
<dbReference type="InterPro" id="IPR050263">
    <property type="entry name" value="Bact_Fimbrial_Adh_Pro"/>
</dbReference>
<dbReference type="Pfam" id="PF16970">
    <property type="entry name" value="FimA"/>
    <property type="match status" value="1"/>
</dbReference>
<comment type="subcellular location">
    <subcellularLocation>
        <location evidence="1">Fimbrium</location>
    </subcellularLocation>
</comment>
<dbReference type="InterPro" id="IPR008966">
    <property type="entry name" value="Adhesion_dom_sf"/>
</dbReference>
<proteinExistence type="inferred from homology"/>
<gene>
    <name evidence="6" type="ORF">SB593_33165</name>
</gene>
<evidence type="ECO:0000256" key="5">
    <source>
        <dbReference type="SAM" id="SignalP"/>
    </source>
</evidence>
<protein>
    <submittedName>
        <fullName evidence="6">Fimbrial protein</fullName>
    </submittedName>
</protein>
<evidence type="ECO:0000256" key="4">
    <source>
        <dbReference type="ARBA" id="ARBA00023263"/>
    </source>
</evidence>
<feature type="chain" id="PRO_5045175971" evidence="5">
    <location>
        <begin position="26"/>
        <end position="182"/>
    </location>
</feature>
<sequence>MKLTRASLAIATFAAAIAAPGVSQAAPDGTITFKGNISAQTCTVSGNGGGKDFTVTLPSVSVSTLSAAGQVSGRTPFTIALTNCSTKTGVVHTFFESGPTTNQEIGTLILQGADAAQNVQVQLLNADHSPIKAGADDASQGDKKVSIVDGSATLQYYAQYYATGAAGAGPANTQVMYTMAYE</sequence>
<keyword evidence="3 5" id="KW-0732">Signal</keyword>
<dbReference type="Proteomes" id="UP001304467">
    <property type="component" value="Unassembled WGS sequence"/>
</dbReference>
<comment type="similarity">
    <text evidence="2">Belongs to the fimbrial protein family.</text>
</comment>
<dbReference type="InterPro" id="IPR036937">
    <property type="entry name" value="Adhesion_dom_fimbrial_sf"/>
</dbReference>
<name>A0ABU5WXN0_9BURK</name>
<dbReference type="SUPFAM" id="SSF49401">
    <property type="entry name" value="Bacterial adhesins"/>
    <property type="match status" value="1"/>
</dbReference>
<evidence type="ECO:0000313" key="7">
    <source>
        <dbReference type="Proteomes" id="UP001304467"/>
    </source>
</evidence>
<evidence type="ECO:0000256" key="2">
    <source>
        <dbReference type="ARBA" id="ARBA00006671"/>
    </source>
</evidence>
<organism evidence="6 7">
    <name type="scientific">Burkholderia anthinoferrum</name>
    <dbReference type="NCBI Taxonomy" id="3090833"/>
    <lineage>
        <taxon>Bacteria</taxon>
        <taxon>Pseudomonadati</taxon>
        <taxon>Pseudomonadota</taxon>
        <taxon>Betaproteobacteria</taxon>
        <taxon>Burkholderiales</taxon>
        <taxon>Burkholderiaceae</taxon>
        <taxon>Burkholderia</taxon>
    </lineage>
</organism>
<feature type="signal peptide" evidence="5">
    <location>
        <begin position="1"/>
        <end position="25"/>
    </location>
</feature>
<accession>A0ABU5WXN0</accession>
<keyword evidence="4" id="KW-0281">Fimbrium</keyword>